<proteinExistence type="predicted"/>
<organism evidence="1 2">
    <name type="scientific">Brachionus plicatilis</name>
    <name type="common">Marine rotifer</name>
    <name type="synonym">Brachionus muelleri</name>
    <dbReference type="NCBI Taxonomy" id="10195"/>
    <lineage>
        <taxon>Eukaryota</taxon>
        <taxon>Metazoa</taxon>
        <taxon>Spiralia</taxon>
        <taxon>Gnathifera</taxon>
        <taxon>Rotifera</taxon>
        <taxon>Eurotatoria</taxon>
        <taxon>Monogononta</taxon>
        <taxon>Pseudotrocha</taxon>
        <taxon>Ploima</taxon>
        <taxon>Brachionidae</taxon>
        <taxon>Brachionus</taxon>
    </lineage>
</organism>
<evidence type="ECO:0000313" key="2">
    <source>
        <dbReference type="Proteomes" id="UP000276133"/>
    </source>
</evidence>
<keyword evidence="2" id="KW-1185">Reference proteome</keyword>
<accession>A0A3M7R623</accession>
<reference evidence="1 2" key="1">
    <citation type="journal article" date="2018" name="Sci. Rep.">
        <title>Genomic signatures of local adaptation to the degree of environmental predictability in rotifers.</title>
        <authorList>
            <person name="Franch-Gras L."/>
            <person name="Hahn C."/>
            <person name="Garcia-Roger E.M."/>
            <person name="Carmona M.J."/>
            <person name="Serra M."/>
            <person name="Gomez A."/>
        </authorList>
    </citation>
    <scope>NUCLEOTIDE SEQUENCE [LARGE SCALE GENOMIC DNA]</scope>
    <source>
        <strain evidence="1">HYR1</strain>
    </source>
</reference>
<evidence type="ECO:0000313" key="1">
    <source>
        <dbReference type="EMBL" id="RNA19010.1"/>
    </source>
</evidence>
<name>A0A3M7R623_BRAPC</name>
<dbReference type="EMBL" id="REGN01004122">
    <property type="protein sequence ID" value="RNA19010.1"/>
    <property type="molecule type" value="Genomic_DNA"/>
</dbReference>
<sequence length="94" mass="10728">MVSTLAVNNSVLNSNFHSAWDRFMNKNALAPSSILRSLNKILVYYVNTARFILQCAIVGRATLSQTMDTKNNCPVLIFNFFKYFTVQIIQFKSI</sequence>
<comment type="caution">
    <text evidence="1">The sequence shown here is derived from an EMBL/GenBank/DDBJ whole genome shotgun (WGS) entry which is preliminary data.</text>
</comment>
<dbReference type="Proteomes" id="UP000276133">
    <property type="component" value="Unassembled WGS sequence"/>
</dbReference>
<dbReference type="AlphaFoldDB" id="A0A3M7R623"/>
<gene>
    <name evidence="1" type="ORF">BpHYR1_034631</name>
</gene>
<protein>
    <submittedName>
        <fullName evidence="1">Uncharacterized protein</fullName>
    </submittedName>
</protein>